<dbReference type="GO" id="GO:0000976">
    <property type="term" value="F:transcription cis-regulatory region binding"/>
    <property type="evidence" value="ECO:0007669"/>
    <property type="project" value="TreeGrafter"/>
</dbReference>
<feature type="transmembrane region" description="Helical" evidence="5">
    <location>
        <begin position="162"/>
        <end position="180"/>
    </location>
</feature>
<dbReference type="SUPFAM" id="SSF46689">
    <property type="entry name" value="Homeodomain-like"/>
    <property type="match status" value="1"/>
</dbReference>
<keyword evidence="3" id="KW-0804">Transcription</keyword>
<keyword evidence="5" id="KW-0812">Transmembrane</keyword>
<feature type="domain" description="HTH tetR-type" evidence="6">
    <location>
        <begin position="10"/>
        <end position="70"/>
    </location>
</feature>
<proteinExistence type="predicted"/>
<evidence type="ECO:0000256" key="2">
    <source>
        <dbReference type="ARBA" id="ARBA00023125"/>
    </source>
</evidence>
<keyword evidence="5" id="KW-1133">Transmembrane helix</keyword>
<protein>
    <submittedName>
        <fullName evidence="7">TetR/AcrR family transcriptional regulator</fullName>
    </submittedName>
</protein>
<feature type="DNA-binding region" description="H-T-H motif" evidence="4">
    <location>
        <begin position="33"/>
        <end position="52"/>
    </location>
</feature>
<dbReference type="RefSeq" id="WP_100907639.1">
    <property type="nucleotide sequence ID" value="NZ_JABBYL010000030.1"/>
</dbReference>
<dbReference type="PROSITE" id="PS50977">
    <property type="entry name" value="HTH_TETR_2"/>
    <property type="match status" value="1"/>
</dbReference>
<dbReference type="GO" id="GO:0003700">
    <property type="term" value="F:DNA-binding transcription factor activity"/>
    <property type="evidence" value="ECO:0007669"/>
    <property type="project" value="TreeGrafter"/>
</dbReference>
<dbReference type="GeneID" id="35124271"/>
<evidence type="ECO:0000256" key="5">
    <source>
        <dbReference type="SAM" id="Phobius"/>
    </source>
</evidence>
<name>A0A7K4DN85_9EURY</name>
<dbReference type="Proteomes" id="UP000591058">
    <property type="component" value="Unassembled WGS sequence"/>
</dbReference>
<dbReference type="Gene3D" id="1.10.357.10">
    <property type="entry name" value="Tetracycline Repressor, domain 2"/>
    <property type="match status" value="1"/>
</dbReference>
<evidence type="ECO:0000256" key="1">
    <source>
        <dbReference type="ARBA" id="ARBA00023015"/>
    </source>
</evidence>
<dbReference type="PANTHER" id="PTHR30055">
    <property type="entry name" value="HTH-TYPE TRANSCRIPTIONAL REGULATOR RUTR"/>
    <property type="match status" value="1"/>
</dbReference>
<dbReference type="InterPro" id="IPR001647">
    <property type="entry name" value="HTH_TetR"/>
</dbReference>
<dbReference type="InterPro" id="IPR050109">
    <property type="entry name" value="HTH-type_TetR-like_transc_reg"/>
</dbReference>
<evidence type="ECO:0000313" key="7">
    <source>
        <dbReference type="EMBL" id="NMO09947.1"/>
    </source>
</evidence>
<gene>
    <name evidence="7" type="ORF">HG719_08930</name>
</gene>
<dbReference type="AlphaFoldDB" id="A0A7K4DN85"/>
<evidence type="ECO:0000313" key="8">
    <source>
        <dbReference type="Proteomes" id="UP000591058"/>
    </source>
</evidence>
<organism evidence="7 8">
    <name type="scientific">Methanobacterium subterraneum</name>
    <dbReference type="NCBI Taxonomy" id="59277"/>
    <lineage>
        <taxon>Archaea</taxon>
        <taxon>Methanobacteriati</taxon>
        <taxon>Methanobacteriota</taxon>
        <taxon>Methanomada group</taxon>
        <taxon>Methanobacteria</taxon>
        <taxon>Methanobacteriales</taxon>
        <taxon>Methanobacteriaceae</taxon>
        <taxon>Methanobacterium</taxon>
    </lineage>
</organism>
<dbReference type="Pfam" id="PF00440">
    <property type="entry name" value="TetR_N"/>
    <property type="match status" value="1"/>
</dbReference>
<accession>A0A7K4DN85</accession>
<comment type="caution">
    <text evidence="7">The sequence shown here is derived from an EMBL/GenBank/DDBJ whole genome shotgun (WGS) entry which is preliminary data.</text>
</comment>
<keyword evidence="5" id="KW-0472">Membrane</keyword>
<dbReference type="PRINTS" id="PR00455">
    <property type="entry name" value="HTHTETR"/>
</dbReference>
<evidence type="ECO:0000256" key="3">
    <source>
        <dbReference type="ARBA" id="ARBA00023163"/>
    </source>
</evidence>
<dbReference type="EMBL" id="JABBYL010000030">
    <property type="protein sequence ID" value="NMO09947.1"/>
    <property type="molecule type" value="Genomic_DNA"/>
</dbReference>
<reference evidence="7 8" key="1">
    <citation type="submission" date="2020-04" db="EMBL/GenBank/DDBJ databases">
        <title>Draft genome of Methanobacterium subterraneum isolated from animal feces.</title>
        <authorList>
            <person name="Ouboter H.T."/>
            <person name="Berger S."/>
            <person name="Gungor E."/>
            <person name="Jetten M.S.M."/>
            <person name="Welte C.U."/>
        </authorList>
    </citation>
    <scope>NUCLEOTIDE SEQUENCE [LARGE SCALE GENOMIC DNA]</scope>
    <source>
        <strain evidence="7">HO_2020</strain>
    </source>
</reference>
<evidence type="ECO:0000256" key="4">
    <source>
        <dbReference type="PROSITE-ProRule" id="PRU00335"/>
    </source>
</evidence>
<keyword evidence="2 4" id="KW-0238">DNA-binding</keyword>
<dbReference type="PANTHER" id="PTHR30055:SF234">
    <property type="entry name" value="HTH-TYPE TRANSCRIPTIONAL REGULATOR BETI"/>
    <property type="match status" value="1"/>
</dbReference>
<dbReference type="InterPro" id="IPR009057">
    <property type="entry name" value="Homeodomain-like_sf"/>
</dbReference>
<keyword evidence="1" id="KW-0805">Transcription regulation</keyword>
<sequence>MSGLRERKKKASEEKITSSASEIFLKKGYHDTTMEEIAAKADMGVGTLYNYFKSKAEIFISIMVKESLINETDDEELDFTIEKDPATIIIDYMLRYTAYIESFDKKLWIELFAAILGNANQDNMVFAGLVNMDFLLIQKLEHLLNSLKEKGKLPQSFKSNEAAYTIYSIIITQIMMYIYVEGATFEVYKKNVGNQIHFLFEGKY</sequence>
<evidence type="ECO:0000259" key="6">
    <source>
        <dbReference type="PROSITE" id="PS50977"/>
    </source>
</evidence>